<gene>
    <name evidence="4" type="ORF">TRITD_3Bv1G163520</name>
</gene>
<organism evidence="4 5">
    <name type="scientific">Triticum turgidum subsp. durum</name>
    <name type="common">Durum wheat</name>
    <name type="synonym">Triticum durum</name>
    <dbReference type="NCBI Taxonomy" id="4567"/>
    <lineage>
        <taxon>Eukaryota</taxon>
        <taxon>Viridiplantae</taxon>
        <taxon>Streptophyta</taxon>
        <taxon>Embryophyta</taxon>
        <taxon>Tracheophyta</taxon>
        <taxon>Spermatophyta</taxon>
        <taxon>Magnoliopsida</taxon>
        <taxon>Liliopsida</taxon>
        <taxon>Poales</taxon>
        <taxon>Poaceae</taxon>
        <taxon>BOP clade</taxon>
        <taxon>Pooideae</taxon>
        <taxon>Triticodae</taxon>
        <taxon>Triticeae</taxon>
        <taxon>Triticinae</taxon>
        <taxon>Triticum</taxon>
    </lineage>
</organism>
<accession>A0A9R1QKW2</accession>
<sequence>MLVGPARALFMDEISTGLDSSTTYQIVNSIRQTIHVLGGTAVISLLQPAPETYNLFDDIILLSDGYVVYQGAREHVLEFFESMGFRCPQRKGVADFLQEVCASSINCYGV</sequence>
<keyword evidence="2" id="KW-0472">Membrane</keyword>
<evidence type="ECO:0000256" key="2">
    <source>
        <dbReference type="ARBA" id="ARBA00023136"/>
    </source>
</evidence>
<keyword evidence="1" id="KW-0813">Transport</keyword>
<evidence type="ECO:0000259" key="3">
    <source>
        <dbReference type="Pfam" id="PF19055"/>
    </source>
</evidence>
<dbReference type="InterPro" id="IPR043926">
    <property type="entry name" value="ABCG_dom"/>
</dbReference>
<evidence type="ECO:0000313" key="4">
    <source>
        <dbReference type="EMBL" id="VAH79299.1"/>
    </source>
</evidence>
<evidence type="ECO:0000256" key="1">
    <source>
        <dbReference type="ARBA" id="ARBA00022448"/>
    </source>
</evidence>
<keyword evidence="5" id="KW-1185">Reference proteome</keyword>
<reference evidence="4 5" key="1">
    <citation type="submission" date="2017-09" db="EMBL/GenBank/DDBJ databases">
        <authorList>
            <consortium name="International Durum Wheat Genome Sequencing Consortium (IDWGSC)"/>
            <person name="Milanesi L."/>
        </authorList>
    </citation>
    <scope>NUCLEOTIDE SEQUENCE [LARGE SCALE GENOMIC DNA]</scope>
    <source>
        <strain evidence="5">cv. Svevo</strain>
    </source>
</reference>
<dbReference type="GO" id="GO:0140359">
    <property type="term" value="F:ABC-type transporter activity"/>
    <property type="evidence" value="ECO:0007669"/>
    <property type="project" value="InterPro"/>
</dbReference>
<dbReference type="PANTHER" id="PTHR19241">
    <property type="entry name" value="ATP-BINDING CASSETTE TRANSPORTER"/>
    <property type="match status" value="1"/>
</dbReference>
<feature type="domain" description="ABC transporter family G" evidence="3">
    <location>
        <begin position="47"/>
        <end position="98"/>
    </location>
</feature>
<dbReference type="Gramene" id="TRITD3Bv1G163520.8">
    <property type="protein sequence ID" value="TRITD3Bv1G163520.8"/>
    <property type="gene ID" value="TRITD3Bv1G163520"/>
</dbReference>
<dbReference type="Proteomes" id="UP000324705">
    <property type="component" value="Chromosome 3B"/>
</dbReference>
<dbReference type="Pfam" id="PF19055">
    <property type="entry name" value="ABC2_membrane_7"/>
    <property type="match status" value="1"/>
</dbReference>
<dbReference type="InterPro" id="IPR027417">
    <property type="entry name" value="P-loop_NTPase"/>
</dbReference>
<evidence type="ECO:0000313" key="5">
    <source>
        <dbReference type="Proteomes" id="UP000324705"/>
    </source>
</evidence>
<dbReference type="SUPFAM" id="SSF52540">
    <property type="entry name" value="P-loop containing nucleoside triphosphate hydrolases"/>
    <property type="match status" value="1"/>
</dbReference>
<dbReference type="AlphaFoldDB" id="A0A9R1QKW2"/>
<protein>
    <recommendedName>
        <fullName evidence="3">ABC transporter family G domain-containing protein</fullName>
    </recommendedName>
</protein>
<dbReference type="EMBL" id="LT934116">
    <property type="protein sequence ID" value="VAH79299.1"/>
    <property type="molecule type" value="Genomic_DNA"/>
</dbReference>
<name>A0A9R1QKW2_TRITD</name>
<proteinExistence type="predicted"/>
<dbReference type="Gene3D" id="3.40.50.300">
    <property type="entry name" value="P-loop containing nucleotide triphosphate hydrolases"/>
    <property type="match status" value="1"/>
</dbReference>